<organism evidence="1 2">
    <name type="scientific">Micromonospora inaquosa</name>
    <dbReference type="NCBI Taxonomy" id="2203716"/>
    <lineage>
        <taxon>Bacteria</taxon>
        <taxon>Bacillati</taxon>
        <taxon>Actinomycetota</taxon>
        <taxon>Actinomycetes</taxon>
        <taxon>Micromonosporales</taxon>
        <taxon>Micromonosporaceae</taxon>
        <taxon>Micromonospora</taxon>
    </lineage>
</organism>
<comment type="caution">
    <text evidence="1">The sequence shown here is derived from an EMBL/GenBank/DDBJ whole genome shotgun (WGS) entry which is preliminary data.</text>
</comment>
<protein>
    <submittedName>
        <fullName evidence="1">Uncharacterized protein</fullName>
    </submittedName>
</protein>
<dbReference type="Proteomes" id="UP000282312">
    <property type="component" value="Unassembled WGS sequence"/>
</dbReference>
<evidence type="ECO:0000313" key="2">
    <source>
        <dbReference type="Proteomes" id="UP000282312"/>
    </source>
</evidence>
<keyword evidence="2" id="KW-1185">Reference proteome</keyword>
<evidence type="ECO:0000313" key="1">
    <source>
        <dbReference type="EMBL" id="RQW96164.1"/>
    </source>
</evidence>
<name>A0A3N9W5L8_9ACTN</name>
<dbReference type="AlphaFoldDB" id="A0A3N9W5L8"/>
<proteinExistence type="predicted"/>
<reference evidence="1 2" key="1">
    <citation type="submission" date="2018-05" db="EMBL/GenBank/DDBJ databases">
        <title>Micromonospora from Atacama Desert.</title>
        <authorList>
            <person name="Carro L."/>
            <person name="Goodfellow M."/>
            <person name="Klenk H.-P."/>
        </authorList>
    </citation>
    <scope>NUCLEOTIDE SEQUENCE [LARGE SCALE GENOMIC DNA]</scope>
    <source>
        <strain evidence="1 2">LB39</strain>
    </source>
</reference>
<dbReference type="EMBL" id="QGSZ01000345">
    <property type="protein sequence ID" value="RQW96164.1"/>
    <property type="molecule type" value="Genomic_DNA"/>
</dbReference>
<sequence>MGRVPADGDDLVGGLDELVFVASEIARVEAGGAELAAYEDGGSVLARSGEIPQGVSASQVEQSMASGLTVSRVSATPSRC</sequence>
<gene>
    <name evidence="1" type="ORF">DLJ59_31590</name>
</gene>
<accession>A0A3N9W5L8</accession>